<evidence type="ECO:0000313" key="8">
    <source>
        <dbReference type="WBParaSite" id="scaffold12987_cov171.g16636"/>
    </source>
</evidence>
<organism evidence="7 8">
    <name type="scientific">Meloidogyne javanica</name>
    <name type="common">Root-knot nematode worm</name>
    <dbReference type="NCBI Taxonomy" id="6303"/>
    <lineage>
        <taxon>Eukaryota</taxon>
        <taxon>Metazoa</taxon>
        <taxon>Ecdysozoa</taxon>
        <taxon>Nematoda</taxon>
        <taxon>Chromadorea</taxon>
        <taxon>Rhabditida</taxon>
        <taxon>Tylenchina</taxon>
        <taxon>Tylenchomorpha</taxon>
        <taxon>Tylenchoidea</taxon>
        <taxon>Meloidogynidae</taxon>
        <taxon>Meloidogyninae</taxon>
        <taxon>Meloidogyne</taxon>
        <taxon>Meloidogyne incognita group</taxon>
    </lineage>
</organism>
<protein>
    <submittedName>
        <fullName evidence="8">Sulfatase N-terminal domain-containing protein</fullName>
    </submittedName>
</protein>
<dbReference type="GO" id="GO:0004065">
    <property type="term" value="F:arylsulfatase activity"/>
    <property type="evidence" value="ECO:0007669"/>
    <property type="project" value="TreeGrafter"/>
</dbReference>
<evidence type="ECO:0000313" key="7">
    <source>
        <dbReference type="Proteomes" id="UP000887561"/>
    </source>
</evidence>
<feature type="domain" description="Sulfatase N-terminal" evidence="6">
    <location>
        <begin position="3"/>
        <end position="154"/>
    </location>
</feature>
<evidence type="ECO:0000256" key="5">
    <source>
        <dbReference type="ARBA" id="ARBA00022837"/>
    </source>
</evidence>
<keyword evidence="7" id="KW-1185">Reference proteome</keyword>
<dbReference type="InterPro" id="IPR000917">
    <property type="entry name" value="Sulfatase_N"/>
</dbReference>
<evidence type="ECO:0000256" key="4">
    <source>
        <dbReference type="ARBA" id="ARBA00022801"/>
    </source>
</evidence>
<evidence type="ECO:0000256" key="2">
    <source>
        <dbReference type="ARBA" id="ARBA00008779"/>
    </source>
</evidence>
<dbReference type="Proteomes" id="UP000887561">
    <property type="component" value="Unplaced"/>
</dbReference>
<dbReference type="PANTHER" id="PTHR42693">
    <property type="entry name" value="ARYLSULFATASE FAMILY MEMBER"/>
    <property type="match status" value="1"/>
</dbReference>
<dbReference type="InterPro" id="IPR050738">
    <property type="entry name" value="Sulfatase"/>
</dbReference>
<comment type="cofactor">
    <cofactor evidence="1">
        <name>Ca(2+)</name>
        <dbReference type="ChEBI" id="CHEBI:29108"/>
    </cofactor>
</comment>
<dbReference type="Pfam" id="PF14707">
    <property type="entry name" value="Sulfatase_C"/>
    <property type="match status" value="1"/>
</dbReference>
<dbReference type="SUPFAM" id="SSF53649">
    <property type="entry name" value="Alkaline phosphatase-like"/>
    <property type="match status" value="1"/>
</dbReference>
<dbReference type="PROSITE" id="PS00523">
    <property type="entry name" value="SULFATASE_1"/>
    <property type="match status" value="1"/>
</dbReference>
<evidence type="ECO:0000256" key="3">
    <source>
        <dbReference type="ARBA" id="ARBA00022723"/>
    </source>
</evidence>
<proteinExistence type="inferred from homology"/>
<dbReference type="AlphaFoldDB" id="A0A915LJ70"/>
<keyword evidence="3" id="KW-0479">Metal-binding</keyword>
<dbReference type="WBParaSite" id="scaffold12987_cov171.g16636">
    <property type="protein sequence ID" value="scaffold12987_cov171.g16636"/>
    <property type="gene ID" value="scaffold12987_cov171.g16636"/>
</dbReference>
<comment type="similarity">
    <text evidence="2">Belongs to the sulfatase family.</text>
</comment>
<keyword evidence="5" id="KW-0106">Calcium</keyword>
<dbReference type="Pfam" id="PF00884">
    <property type="entry name" value="Sulfatase"/>
    <property type="match status" value="2"/>
</dbReference>
<dbReference type="PANTHER" id="PTHR42693:SF15">
    <property type="entry name" value="ARYLSULFATASE"/>
    <property type="match status" value="1"/>
</dbReference>
<dbReference type="Gene3D" id="3.40.720.10">
    <property type="entry name" value="Alkaline Phosphatase, subunit A"/>
    <property type="match status" value="2"/>
</dbReference>
<dbReference type="InterPro" id="IPR017850">
    <property type="entry name" value="Alkaline_phosphatase_core_sf"/>
</dbReference>
<evidence type="ECO:0000256" key="1">
    <source>
        <dbReference type="ARBA" id="ARBA00001913"/>
    </source>
</evidence>
<dbReference type="GO" id="GO:0046872">
    <property type="term" value="F:metal ion binding"/>
    <property type="evidence" value="ECO:0007669"/>
    <property type="project" value="UniProtKB-KW"/>
</dbReference>
<name>A0A915LJ70_MELJA</name>
<reference evidence="8" key="1">
    <citation type="submission" date="2022-11" db="UniProtKB">
        <authorList>
            <consortium name="WormBaseParasite"/>
        </authorList>
    </citation>
    <scope>IDENTIFICATION</scope>
</reference>
<feature type="domain" description="Sulfatase N-terminal" evidence="6">
    <location>
        <begin position="175"/>
        <end position="271"/>
    </location>
</feature>
<sequence length="452" mass="50945">MVFMVDDLGFGDLQSFGNLEQEFNPVDQMIREGIRFTNAYSADSMCSPARAGFITGRLPIRLGVTGGNRVFMIYDKGGLPKEDPTIAEMLKTHGYNTGMAGKWHLGINENNYTDGNHLPGRRGFDYVGINLPYTLIWECDETGELYPNGPDQDRCFVYKGDKASLVETKQCIFGDNLNEMGWYVGEVIKDLWANRLAFNTLVVFLSDHGPHQELCNNGGSTAGLKGGKSNTFEGGFRIPMAAWMPGNIFPGQVSHEVISAMDLYPTFERLATTPKARDPFYVPPPKQETRKMDGIDIWPQLLGLSTSRDNKPLTPLIDQRPIFFYCNEKLLAIRAGKYKVHYMTQLIFRDNTSIVQENCPGGKPKQEWFVSFFCPDEELIKHDPPLIYDLDKDPYEVYPIVDEATIKTVTDKASKLIDDHRKSIVPVKQVLGDFDYNGCLWPCYGDNCGCWA</sequence>
<evidence type="ECO:0000259" key="6">
    <source>
        <dbReference type="Pfam" id="PF00884"/>
    </source>
</evidence>
<keyword evidence="4" id="KW-0378">Hydrolase</keyword>
<accession>A0A915LJ70</accession>
<dbReference type="PROSITE" id="PS00149">
    <property type="entry name" value="SULFATASE_2"/>
    <property type="match status" value="1"/>
</dbReference>
<dbReference type="InterPro" id="IPR024607">
    <property type="entry name" value="Sulfatase_CS"/>
</dbReference>
<dbReference type="Gene3D" id="3.30.1120.10">
    <property type="match status" value="1"/>
</dbReference>